<evidence type="ECO:0000259" key="3">
    <source>
        <dbReference type="Pfam" id="PF18075"/>
    </source>
</evidence>
<dbReference type="PANTHER" id="PTHR47755">
    <property type="entry name" value="CELL DIVISION PROTEIN FTSX"/>
    <property type="match status" value="1"/>
</dbReference>
<dbReference type="GO" id="GO:0051301">
    <property type="term" value="P:cell division"/>
    <property type="evidence" value="ECO:0007669"/>
    <property type="project" value="InterPro"/>
</dbReference>
<dbReference type="InterPro" id="IPR004513">
    <property type="entry name" value="FtsX"/>
</dbReference>
<dbReference type="AlphaFoldDB" id="A0A4R5FNQ0"/>
<keyword evidence="2" id="KW-0812">Transmembrane</keyword>
<reference evidence="4 5" key="1">
    <citation type="submission" date="2019-03" db="EMBL/GenBank/DDBJ databases">
        <title>Draft genome sequences of novel Actinobacteria.</title>
        <authorList>
            <person name="Sahin N."/>
            <person name="Ay H."/>
            <person name="Saygin H."/>
        </authorList>
    </citation>
    <scope>NUCLEOTIDE SEQUENCE [LARGE SCALE GENOMIC DNA]</scope>
    <source>
        <strain evidence="4 5">6K102</strain>
    </source>
</reference>
<dbReference type="RefSeq" id="WP_132630802.1">
    <property type="nucleotide sequence ID" value="NZ_SMLD01000031.1"/>
</dbReference>
<dbReference type="InterPro" id="IPR040690">
    <property type="entry name" value="FtsX_ECD"/>
</dbReference>
<feature type="domain" description="FtsX extracellular" evidence="3">
    <location>
        <begin position="84"/>
        <end position="183"/>
    </location>
</feature>
<feature type="transmembrane region" description="Helical" evidence="2">
    <location>
        <begin position="40"/>
        <end position="60"/>
    </location>
</feature>
<keyword evidence="2" id="KW-0472">Membrane</keyword>
<comment type="caution">
    <text evidence="4">The sequence shown here is derived from an EMBL/GenBank/DDBJ whole genome shotgun (WGS) entry which is preliminary data.</text>
</comment>
<name>A0A4R5FNQ0_9ACTN</name>
<dbReference type="PANTHER" id="PTHR47755:SF1">
    <property type="entry name" value="CELL DIVISION PROTEIN FTSX"/>
    <property type="match status" value="1"/>
</dbReference>
<keyword evidence="2" id="KW-1133">Transmembrane helix</keyword>
<dbReference type="Proteomes" id="UP000295136">
    <property type="component" value="Unassembled WGS sequence"/>
</dbReference>
<feature type="compositionally biased region" description="Basic and acidic residues" evidence="1">
    <location>
        <begin position="1"/>
        <end position="11"/>
    </location>
</feature>
<evidence type="ECO:0000313" key="4">
    <source>
        <dbReference type="EMBL" id="TDE54618.1"/>
    </source>
</evidence>
<dbReference type="EMBL" id="SMLD01000031">
    <property type="protein sequence ID" value="TDE54618.1"/>
    <property type="molecule type" value="Genomic_DNA"/>
</dbReference>
<feature type="domain" description="FtsX extracellular" evidence="3">
    <location>
        <begin position="203"/>
        <end position="316"/>
    </location>
</feature>
<protein>
    <recommendedName>
        <fullName evidence="3">FtsX extracellular domain-containing protein</fullName>
    </recommendedName>
</protein>
<evidence type="ECO:0000313" key="5">
    <source>
        <dbReference type="Proteomes" id="UP000295136"/>
    </source>
</evidence>
<sequence length="345" mass="37365">MNHSSTEDRLRTALTEAGATLDPGTLRPLRAPERRFRPNYRLVAAAAAVLLGGTATAVVLGGPGEGDNIVATPAQTLSDEETDLAVFLCTESARKDPCRGRAADPEQMRTIEETIRRSPGVEVMAFESQEVAYGKFRQEYAESKEVLAAVKPADMPPSFRVKVKEGTDLRQTFRVLPTLPGVARLSEPARLSELPTMHEKVLRIAVFLCLKGTHIPACGGEGINGSGTKQGKAATEAELKAIEELIAKMPEVESYVFEDQEAAYKNFRSAYKSNEKLLESAKVEDMPRSFRLTLRSGADRVRVVGKLEGQPGVAQIIDGTCVQEQAAMAKYGLDLPEVDACSKGS</sequence>
<gene>
    <name evidence="4" type="ORF">E1295_14535</name>
</gene>
<organism evidence="4 5">
    <name type="scientific">Nonomuraea mesophila</name>
    <dbReference type="NCBI Taxonomy" id="2530382"/>
    <lineage>
        <taxon>Bacteria</taxon>
        <taxon>Bacillati</taxon>
        <taxon>Actinomycetota</taxon>
        <taxon>Actinomycetes</taxon>
        <taxon>Streptosporangiales</taxon>
        <taxon>Streptosporangiaceae</taxon>
        <taxon>Nonomuraea</taxon>
    </lineage>
</organism>
<evidence type="ECO:0000256" key="1">
    <source>
        <dbReference type="SAM" id="MobiDB-lite"/>
    </source>
</evidence>
<dbReference type="Pfam" id="PF18075">
    <property type="entry name" value="FtsX_ECD"/>
    <property type="match status" value="2"/>
</dbReference>
<evidence type="ECO:0000256" key="2">
    <source>
        <dbReference type="SAM" id="Phobius"/>
    </source>
</evidence>
<dbReference type="Gene3D" id="3.30.70.3040">
    <property type="match status" value="2"/>
</dbReference>
<feature type="region of interest" description="Disordered" evidence="1">
    <location>
        <begin position="1"/>
        <end position="26"/>
    </location>
</feature>
<proteinExistence type="predicted"/>
<keyword evidence="5" id="KW-1185">Reference proteome</keyword>
<accession>A0A4R5FNQ0</accession>
<dbReference type="GO" id="GO:0016020">
    <property type="term" value="C:membrane"/>
    <property type="evidence" value="ECO:0007669"/>
    <property type="project" value="InterPro"/>
</dbReference>